<dbReference type="Gene3D" id="3.40.50.360">
    <property type="match status" value="1"/>
</dbReference>
<dbReference type="Pfam" id="PF07972">
    <property type="entry name" value="Flavodoxin_NdrI"/>
    <property type="match status" value="1"/>
</dbReference>
<dbReference type="GO" id="GO:0010181">
    <property type="term" value="F:FMN binding"/>
    <property type="evidence" value="ECO:0007669"/>
    <property type="project" value="InterPro"/>
</dbReference>
<dbReference type="SUPFAM" id="SSF52218">
    <property type="entry name" value="Flavoproteins"/>
    <property type="match status" value="1"/>
</dbReference>
<protein>
    <submittedName>
        <fullName evidence="1">Ribonucleotide reductase stimulatory protein</fullName>
    </submittedName>
</protein>
<gene>
    <name evidence="1" type="primary">nrdI</name>
    <name evidence="1" type="ORF">NCTC12420_01181</name>
</gene>
<dbReference type="PIRSF" id="PIRSF005087">
    <property type="entry name" value="NrdI"/>
    <property type="match status" value="1"/>
</dbReference>
<evidence type="ECO:0000313" key="1">
    <source>
        <dbReference type="EMBL" id="SUI01476.1"/>
    </source>
</evidence>
<accession>A0A379XLR5</accession>
<dbReference type="AlphaFoldDB" id="A0A379XLR5"/>
<organism evidence="1 2">
    <name type="scientific">Salmonella enterica subsp. indica</name>
    <dbReference type="NCBI Taxonomy" id="59207"/>
    <lineage>
        <taxon>Bacteria</taxon>
        <taxon>Pseudomonadati</taxon>
        <taxon>Pseudomonadota</taxon>
        <taxon>Gammaproteobacteria</taxon>
        <taxon>Enterobacterales</taxon>
        <taxon>Enterobacteriaceae</taxon>
        <taxon>Salmonella</taxon>
    </lineage>
</organism>
<dbReference type="EMBL" id="UGYB01000001">
    <property type="protein sequence ID" value="SUI01476.1"/>
    <property type="molecule type" value="Genomic_DNA"/>
</dbReference>
<evidence type="ECO:0000313" key="2">
    <source>
        <dbReference type="Proteomes" id="UP000254220"/>
    </source>
</evidence>
<sequence>MSALVYFSSSSENTHRFMQRLGLPATRIPLNERERIRVDEPYILVVPSYGGGGMAGAVPRQVIRFLNDEHNRARIRGVIASGNRNFGDAWGCAGDVIAQKMRRTLAVPL</sequence>
<dbReference type="NCBIfam" id="TIGR00333">
    <property type="entry name" value="nrdI"/>
    <property type="match status" value="1"/>
</dbReference>
<dbReference type="PANTHER" id="PTHR37297">
    <property type="entry name" value="PROTEIN NRDI"/>
    <property type="match status" value="1"/>
</dbReference>
<reference evidence="1 2" key="1">
    <citation type="submission" date="2018-06" db="EMBL/GenBank/DDBJ databases">
        <authorList>
            <consortium name="Pathogen Informatics"/>
            <person name="Doyle S."/>
        </authorList>
    </citation>
    <scope>NUCLEOTIDE SEQUENCE [LARGE SCALE GENOMIC DNA]</scope>
    <source>
        <strain evidence="1 2">NCTC12420</strain>
    </source>
</reference>
<name>A0A379XLR5_SALER</name>
<dbReference type="InterPro" id="IPR004465">
    <property type="entry name" value="RNR_NrdI"/>
</dbReference>
<dbReference type="PANTHER" id="PTHR37297:SF1">
    <property type="entry name" value="PROTEIN NRDI"/>
    <property type="match status" value="1"/>
</dbReference>
<dbReference type="Proteomes" id="UP000254220">
    <property type="component" value="Unassembled WGS sequence"/>
</dbReference>
<proteinExistence type="predicted"/>
<dbReference type="InterPro" id="IPR029039">
    <property type="entry name" value="Flavoprotein-like_sf"/>
</dbReference>